<dbReference type="AlphaFoldDB" id="A0A1S2PXV9"/>
<name>A0A1S2PXV9_9ACTN</name>
<keyword evidence="3" id="KW-1185">Reference proteome</keyword>
<dbReference type="Proteomes" id="UP000179935">
    <property type="component" value="Unassembled WGS sequence"/>
</dbReference>
<dbReference type="RefSeq" id="WP_071365047.1">
    <property type="nucleotide sequence ID" value="NZ_MLYP01000013.1"/>
</dbReference>
<feature type="compositionally biased region" description="Polar residues" evidence="1">
    <location>
        <begin position="55"/>
        <end position="64"/>
    </location>
</feature>
<feature type="region of interest" description="Disordered" evidence="1">
    <location>
        <begin position="37"/>
        <end position="82"/>
    </location>
</feature>
<dbReference type="EMBL" id="MLYP01000013">
    <property type="protein sequence ID" value="OIJ98346.1"/>
    <property type="molecule type" value="Genomic_DNA"/>
</dbReference>
<protein>
    <submittedName>
        <fullName evidence="2">Uncharacterized protein</fullName>
    </submittedName>
</protein>
<accession>A0A1S2PXV9</accession>
<reference evidence="2 3" key="1">
    <citation type="submission" date="2016-10" db="EMBL/GenBank/DDBJ databases">
        <title>Genome sequence of Streptomyces sp. MUSC 93.</title>
        <authorList>
            <person name="Lee L.-H."/>
            <person name="Ser H.-L."/>
            <person name="Law J.W.-F."/>
        </authorList>
    </citation>
    <scope>NUCLEOTIDE SEQUENCE [LARGE SCALE GENOMIC DNA]</scope>
    <source>
        <strain evidence="2 3">MUSC 93</strain>
    </source>
</reference>
<comment type="caution">
    <text evidence="2">The sequence shown here is derived from an EMBL/GenBank/DDBJ whole genome shotgun (WGS) entry which is preliminary data.</text>
</comment>
<sequence length="130" mass="13847">MNSPLPHVPQVEVVISGCSAADAGSLFAELCRRFGSDRAAEDAPHEAEGGRPTMWTGTFDTSATLGKPGRTTGQPPHLSGPVTAELQGEPRAVECLRRVLDETFVVHQLGVVAGDQEVDIELRLESRETA</sequence>
<evidence type="ECO:0000256" key="1">
    <source>
        <dbReference type="SAM" id="MobiDB-lite"/>
    </source>
</evidence>
<organism evidence="2 3">
    <name type="scientific">Streptomyces colonosanans</name>
    <dbReference type="NCBI Taxonomy" id="1428652"/>
    <lineage>
        <taxon>Bacteria</taxon>
        <taxon>Bacillati</taxon>
        <taxon>Actinomycetota</taxon>
        <taxon>Actinomycetes</taxon>
        <taxon>Kitasatosporales</taxon>
        <taxon>Streptomycetaceae</taxon>
        <taxon>Streptomyces</taxon>
    </lineage>
</organism>
<evidence type="ECO:0000313" key="2">
    <source>
        <dbReference type="EMBL" id="OIJ98346.1"/>
    </source>
</evidence>
<evidence type="ECO:0000313" key="3">
    <source>
        <dbReference type="Proteomes" id="UP000179935"/>
    </source>
</evidence>
<feature type="compositionally biased region" description="Basic and acidic residues" evidence="1">
    <location>
        <begin position="37"/>
        <end position="49"/>
    </location>
</feature>
<dbReference type="OrthoDB" id="4325844at2"/>
<dbReference type="STRING" id="1428652.BIV24_05710"/>
<proteinExistence type="predicted"/>
<gene>
    <name evidence="2" type="ORF">BIV24_05710</name>
</gene>